<dbReference type="InterPro" id="IPR011009">
    <property type="entry name" value="Kinase-like_dom_sf"/>
</dbReference>
<evidence type="ECO:0000256" key="2">
    <source>
        <dbReference type="SAM" id="MobiDB-lite"/>
    </source>
</evidence>
<keyword evidence="5" id="KW-1185">Reference proteome</keyword>
<proteinExistence type="predicted"/>
<keyword evidence="3" id="KW-1133">Transmembrane helix</keyword>
<dbReference type="SUPFAM" id="SSF56112">
    <property type="entry name" value="Protein kinase-like (PK-like)"/>
    <property type="match status" value="1"/>
</dbReference>
<accession>A0ABQ9XE45</accession>
<protein>
    <recommendedName>
        <fullName evidence="6">Protein kinase domain-containing protein</fullName>
    </recommendedName>
</protein>
<feature type="region of interest" description="Disordered" evidence="2">
    <location>
        <begin position="246"/>
        <end position="273"/>
    </location>
</feature>
<keyword evidence="3" id="KW-0812">Transmembrane</keyword>
<evidence type="ECO:0008006" key="6">
    <source>
        <dbReference type="Google" id="ProtNLM"/>
    </source>
</evidence>
<dbReference type="EMBL" id="JARBJD010000131">
    <property type="protein sequence ID" value="KAK2950736.1"/>
    <property type="molecule type" value="Genomic_DNA"/>
</dbReference>
<feature type="coiled-coil region" evidence="1">
    <location>
        <begin position="302"/>
        <end position="329"/>
    </location>
</feature>
<organism evidence="4 5">
    <name type="scientific">Blattamonas nauphoetae</name>
    <dbReference type="NCBI Taxonomy" id="2049346"/>
    <lineage>
        <taxon>Eukaryota</taxon>
        <taxon>Metamonada</taxon>
        <taxon>Preaxostyla</taxon>
        <taxon>Oxymonadida</taxon>
        <taxon>Blattamonas</taxon>
    </lineage>
</organism>
<feature type="compositionally biased region" description="Acidic residues" evidence="2">
    <location>
        <begin position="257"/>
        <end position="266"/>
    </location>
</feature>
<evidence type="ECO:0000256" key="1">
    <source>
        <dbReference type="SAM" id="Coils"/>
    </source>
</evidence>
<evidence type="ECO:0000313" key="4">
    <source>
        <dbReference type="EMBL" id="KAK2950736.1"/>
    </source>
</evidence>
<dbReference type="Gene3D" id="1.10.510.10">
    <property type="entry name" value="Transferase(Phosphotransferase) domain 1"/>
    <property type="match status" value="1"/>
</dbReference>
<evidence type="ECO:0000256" key="3">
    <source>
        <dbReference type="SAM" id="Phobius"/>
    </source>
</evidence>
<feature type="transmembrane region" description="Helical" evidence="3">
    <location>
        <begin position="280"/>
        <end position="305"/>
    </location>
</feature>
<dbReference type="Proteomes" id="UP001281761">
    <property type="component" value="Unassembled WGS sequence"/>
</dbReference>
<evidence type="ECO:0000313" key="5">
    <source>
        <dbReference type="Proteomes" id="UP001281761"/>
    </source>
</evidence>
<sequence length="523" mass="57412">MNSADDTTAFVDVYLNYLACDIQPTVSIDDCYTTCATDIIGMHMTANRGTPQKSIVRVFDEAFNKIGPLLTEKVVVRPSLQKGSMKLELKGKVPIASQKYEVSIQNEGDKTKMNPEIEFVNGKLFNLAATPSFVSFTTPEHPPVLVGAKAHLVATDQPLAFVSLMLHTEAKGFFDVVVEEEGKDVVIAVEFDELSLMGDSSTFVVVGEDRLLTHDTTYTIKSITPTPGTESPVVWMNDTISFHIPKSTYVPPKEPTPDPEDPEPEPEDPKKTLSPETKKLLSWLIPLVASLLVVLVIVIVILVLVNRRKTEAETLLKEMEDQADDRIDEKVEVETVAPDNTNAAIHAEAISHSNFGPNSSSFTTEVGSQQFSKNDTTSGLVEVMKCSGDFTVTTARMDTTLYSIIHTEKKELRNRAIGMQIVNGLKHVATHRGCLGLILWEIETGLVPSGEVDAIVAQKQSGTGIPPNMSDLHDEEFVAMLTRCLSVNPKERPTLTEVGEFLSSHQHESGIAESRYDMKTQVG</sequence>
<comment type="caution">
    <text evidence="4">The sequence shown here is derived from an EMBL/GenBank/DDBJ whole genome shotgun (WGS) entry which is preliminary data.</text>
</comment>
<keyword evidence="1" id="KW-0175">Coiled coil</keyword>
<gene>
    <name evidence="4" type="ORF">BLNAU_14407</name>
</gene>
<name>A0ABQ9XE45_9EUKA</name>
<reference evidence="4 5" key="1">
    <citation type="journal article" date="2022" name="bioRxiv">
        <title>Genomics of Preaxostyla Flagellates Illuminates Evolutionary Transitions and the Path Towards Mitochondrial Loss.</title>
        <authorList>
            <person name="Novak L.V.F."/>
            <person name="Treitli S.C."/>
            <person name="Pyrih J."/>
            <person name="Halakuc P."/>
            <person name="Pipaliya S.V."/>
            <person name="Vacek V."/>
            <person name="Brzon O."/>
            <person name="Soukal P."/>
            <person name="Eme L."/>
            <person name="Dacks J.B."/>
            <person name="Karnkowska A."/>
            <person name="Elias M."/>
            <person name="Hampl V."/>
        </authorList>
    </citation>
    <scope>NUCLEOTIDE SEQUENCE [LARGE SCALE GENOMIC DNA]</scope>
    <source>
        <strain evidence="4">NAU3</strain>
        <tissue evidence="4">Gut</tissue>
    </source>
</reference>
<keyword evidence="3" id="KW-0472">Membrane</keyword>